<accession>A0A8R1UMJ3</accession>
<dbReference type="OrthoDB" id="5817230at2759"/>
<reference evidence="2" key="1">
    <citation type="journal article" date="2008" name="Nat. Genet.">
        <title>The Pristionchus pacificus genome provides a unique perspective on nematode lifestyle and parasitism.</title>
        <authorList>
            <person name="Dieterich C."/>
            <person name="Clifton S.W."/>
            <person name="Schuster L.N."/>
            <person name="Chinwalla A."/>
            <person name="Delehaunty K."/>
            <person name="Dinkelacker I."/>
            <person name="Fulton L."/>
            <person name="Fulton R."/>
            <person name="Godfrey J."/>
            <person name="Minx P."/>
            <person name="Mitreva M."/>
            <person name="Roeseler W."/>
            <person name="Tian H."/>
            <person name="Witte H."/>
            <person name="Yang S.P."/>
            <person name="Wilson R.K."/>
            <person name="Sommer R.J."/>
        </authorList>
    </citation>
    <scope>NUCLEOTIDE SEQUENCE [LARGE SCALE GENOMIC DNA]</scope>
    <source>
        <strain evidence="2">PS312</strain>
    </source>
</reference>
<reference evidence="1" key="2">
    <citation type="submission" date="2022-06" db="UniProtKB">
        <authorList>
            <consortium name="EnsemblMetazoa"/>
        </authorList>
    </citation>
    <scope>IDENTIFICATION</scope>
    <source>
        <strain evidence="1">PS312</strain>
    </source>
</reference>
<keyword evidence="2" id="KW-1185">Reference proteome</keyword>
<dbReference type="InterPro" id="IPR027417">
    <property type="entry name" value="P-loop_NTPase"/>
</dbReference>
<dbReference type="Proteomes" id="UP000005239">
    <property type="component" value="Unassembled WGS sequence"/>
</dbReference>
<accession>A0A2A6BKQ4</accession>
<dbReference type="EnsemblMetazoa" id="PPA36017.1">
    <property type="protein sequence ID" value="PPA36017.1"/>
    <property type="gene ID" value="WBGene00274386"/>
</dbReference>
<protein>
    <submittedName>
        <fullName evidence="1">Uncharacterized protein</fullName>
    </submittedName>
</protein>
<dbReference type="AlphaFoldDB" id="A0A2A6BKQ4"/>
<dbReference type="Gene3D" id="3.40.50.300">
    <property type="entry name" value="P-loop containing nucleotide triphosphate hydrolases"/>
    <property type="match status" value="1"/>
</dbReference>
<evidence type="ECO:0000313" key="2">
    <source>
        <dbReference type="Proteomes" id="UP000005239"/>
    </source>
</evidence>
<proteinExistence type="predicted"/>
<evidence type="ECO:0000313" key="1">
    <source>
        <dbReference type="EnsemblMetazoa" id="PPA36017.1"/>
    </source>
</evidence>
<gene>
    <name evidence="1" type="primary">WBGene00274386</name>
</gene>
<sequence>MLQNILIPNCFAGPNTYEKSISFIENQFIKLSTRKRGALYTHHTCATDTDQIKNIIDTVTGDIIQKNLEKAAMLNDL</sequence>
<name>A0A2A6BKQ4_PRIPA</name>
<organism evidence="1 2">
    <name type="scientific">Pristionchus pacificus</name>
    <name type="common">Parasitic nematode worm</name>
    <dbReference type="NCBI Taxonomy" id="54126"/>
    <lineage>
        <taxon>Eukaryota</taxon>
        <taxon>Metazoa</taxon>
        <taxon>Ecdysozoa</taxon>
        <taxon>Nematoda</taxon>
        <taxon>Chromadorea</taxon>
        <taxon>Rhabditida</taxon>
        <taxon>Rhabditina</taxon>
        <taxon>Diplogasteromorpha</taxon>
        <taxon>Diplogasteroidea</taxon>
        <taxon>Neodiplogasteridae</taxon>
        <taxon>Pristionchus</taxon>
    </lineage>
</organism>